<comment type="caution">
    <text evidence="1">The sequence shown here is derived from an EMBL/GenBank/DDBJ whole genome shotgun (WGS) entry which is preliminary data.</text>
</comment>
<proteinExistence type="predicted"/>
<sequence>AQDFCETVHECTTVIMQETIVKRCSGTHKSINDPSTQACEMSLLSQDNI</sequence>
<dbReference type="Proteomes" id="UP000789366">
    <property type="component" value="Unassembled WGS sequence"/>
</dbReference>
<gene>
    <name evidence="1" type="ORF">SPELUC_LOCUS15463</name>
</gene>
<evidence type="ECO:0000313" key="2">
    <source>
        <dbReference type="Proteomes" id="UP000789366"/>
    </source>
</evidence>
<feature type="non-terminal residue" evidence="1">
    <location>
        <position position="49"/>
    </location>
</feature>
<evidence type="ECO:0000313" key="1">
    <source>
        <dbReference type="EMBL" id="CAG8766091.1"/>
    </source>
</evidence>
<dbReference type="EMBL" id="CAJVPW010051204">
    <property type="protein sequence ID" value="CAG8766091.1"/>
    <property type="molecule type" value="Genomic_DNA"/>
</dbReference>
<organism evidence="1 2">
    <name type="scientific">Cetraspora pellucida</name>
    <dbReference type="NCBI Taxonomy" id="1433469"/>
    <lineage>
        <taxon>Eukaryota</taxon>
        <taxon>Fungi</taxon>
        <taxon>Fungi incertae sedis</taxon>
        <taxon>Mucoromycota</taxon>
        <taxon>Glomeromycotina</taxon>
        <taxon>Glomeromycetes</taxon>
        <taxon>Diversisporales</taxon>
        <taxon>Gigasporaceae</taxon>
        <taxon>Cetraspora</taxon>
    </lineage>
</organism>
<keyword evidence="2" id="KW-1185">Reference proteome</keyword>
<protein>
    <submittedName>
        <fullName evidence="1">12216_t:CDS:1</fullName>
    </submittedName>
</protein>
<reference evidence="1" key="1">
    <citation type="submission" date="2021-06" db="EMBL/GenBank/DDBJ databases">
        <authorList>
            <person name="Kallberg Y."/>
            <person name="Tangrot J."/>
            <person name="Rosling A."/>
        </authorList>
    </citation>
    <scope>NUCLEOTIDE SEQUENCE</scope>
    <source>
        <strain evidence="1">28 12/20/2015</strain>
    </source>
</reference>
<name>A0ACA9QVH5_9GLOM</name>
<accession>A0ACA9QVH5</accession>
<feature type="non-terminal residue" evidence="1">
    <location>
        <position position="1"/>
    </location>
</feature>